<dbReference type="AlphaFoldDB" id="A0A6L8W7Y1"/>
<dbReference type="InterPro" id="IPR036390">
    <property type="entry name" value="WH_DNA-bd_sf"/>
</dbReference>
<evidence type="ECO:0000256" key="3">
    <source>
        <dbReference type="ARBA" id="ARBA00023125"/>
    </source>
</evidence>
<evidence type="ECO:0000313" key="6">
    <source>
        <dbReference type="EMBL" id="MZR30624.1"/>
    </source>
</evidence>
<keyword evidence="7" id="KW-1185">Reference proteome</keyword>
<reference evidence="6 7" key="1">
    <citation type="submission" date="2019-12" db="EMBL/GenBank/DDBJ databases">
        <title>Snethiella sp. nov. sp. isolated from sea sand.</title>
        <authorList>
            <person name="Kim J."/>
            <person name="Jeong S.E."/>
            <person name="Jung H.S."/>
            <person name="Jeon C.O."/>
        </authorList>
    </citation>
    <scope>NUCLEOTIDE SEQUENCE [LARGE SCALE GENOMIC DNA]</scope>
    <source>
        <strain evidence="6 7">DP05</strain>
    </source>
</reference>
<comment type="caution">
    <text evidence="6">The sequence shown here is derived from an EMBL/GenBank/DDBJ whole genome shotgun (WGS) entry which is preliminary data.</text>
</comment>
<dbReference type="RefSeq" id="WP_161315188.1">
    <property type="nucleotide sequence ID" value="NZ_WTUW01000002.1"/>
</dbReference>
<dbReference type="PRINTS" id="PR00039">
    <property type="entry name" value="HTHLYSR"/>
</dbReference>
<gene>
    <name evidence="6" type="ORF">GQE98_08255</name>
</gene>
<dbReference type="GO" id="GO:0003700">
    <property type="term" value="F:DNA-binding transcription factor activity"/>
    <property type="evidence" value="ECO:0007669"/>
    <property type="project" value="InterPro"/>
</dbReference>
<dbReference type="FunFam" id="1.10.10.10:FF:000001">
    <property type="entry name" value="LysR family transcriptional regulator"/>
    <property type="match status" value="1"/>
</dbReference>
<evidence type="ECO:0000313" key="7">
    <source>
        <dbReference type="Proteomes" id="UP000476030"/>
    </source>
</evidence>
<dbReference type="Pfam" id="PF00126">
    <property type="entry name" value="HTH_1"/>
    <property type="match status" value="1"/>
</dbReference>
<evidence type="ECO:0000256" key="4">
    <source>
        <dbReference type="ARBA" id="ARBA00023163"/>
    </source>
</evidence>
<evidence type="ECO:0000259" key="5">
    <source>
        <dbReference type="PROSITE" id="PS50931"/>
    </source>
</evidence>
<keyword evidence="4" id="KW-0804">Transcription</keyword>
<dbReference type="Proteomes" id="UP000476030">
    <property type="component" value="Unassembled WGS sequence"/>
</dbReference>
<evidence type="ECO:0000256" key="1">
    <source>
        <dbReference type="ARBA" id="ARBA00009437"/>
    </source>
</evidence>
<protein>
    <submittedName>
        <fullName evidence="6">LysR family transcriptional regulator</fullName>
    </submittedName>
</protein>
<organism evidence="6 7">
    <name type="scientific">Sneathiella litorea</name>
    <dbReference type="NCBI Taxonomy" id="2606216"/>
    <lineage>
        <taxon>Bacteria</taxon>
        <taxon>Pseudomonadati</taxon>
        <taxon>Pseudomonadota</taxon>
        <taxon>Alphaproteobacteria</taxon>
        <taxon>Sneathiellales</taxon>
        <taxon>Sneathiellaceae</taxon>
        <taxon>Sneathiella</taxon>
    </lineage>
</organism>
<dbReference type="EMBL" id="WTUW01000002">
    <property type="protein sequence ID" value="MZR30624.1"/>
    <property type="molecule type" value="Genomic_DNA"/>
</dbReference>
<dbReference type="GO" id="GO:0000976">
    <property type="term" value="F:transcription cis-regulatory region binding"/>
    <property type="evidence" value="ECO:0007669"/>
    <property type="project" value="TreeGrafter"/>
</dbReference>
<dbReference type="InterPro" id="IPR005119">
    <property type="entry name" value="LysR_subst-bd"/>
</dbReference>
<dbReference type="CDD" id="cd05466">
    <property type="entry name" value="PBP2_LTTR_substrate"/>
    <property type="match status" value="1"/>
</dbReference>
<dbReference type="InterPro" id="IPR036388">
    <property type="entry name" value="WH-like_DNA-bd_sf"/>
</dbReference>
<sequence>MRYVQLRAFHFVATQGGFSRAAEALSLTQPAISDQVRKLETEYDVLLFNRQKKQVSLTDFGKKLLEITHRMFDVEHQAHELLSESRALGSAKLRIIADSVQHLHPVLGPFRQQYPTVFISVSTGNTSEIIEKLCSYEADVGVLGEIPESRDFDIVKLSSTPIIAFASKRSSAGKLKSISLEELATKPLVLREKGSKTRQKLEQIADAAGLTLKPSIEAVGREAIREIVASGAGIGIVSEAEFGYDERLCKIPISGCKPLMDEALICLKERSKGNLVSAFMEMAHDRISLETV</sequence>
<proteinExistence type="inferred from homology"/>
<accession>A0A6L8W7Y1</accession>
<evidence type="ECO:0000256" key="2">
    <source>
        <dbReference type="ARBA" id="ARBA00023015"/>
    </source>
</evidence>
<dbReference type="SUPFAM" id="SSF46785">
    <property type="entry name" value="Winged helix' DNA-binding domain"/>
    <property type="match status" value="1"/>
</dbReference>
<keyword evidence="3" id="KW-0238">DNA-binding</keyword>
<dbReference type="PROSITE" id="PS50931">
    <property type="entry name" value="HTH_LYSR"/>
    <property type="match status" value="1"/>
</dbReference>
<dbReference type="SUPFAM" id="SSF53850">
    <property type="entry name" value="Periplasmic binding protein-like II"/>
    <property type="match status" value="1"/>
</dbReference>
<comment type="similarity">
    <text evidence="1">Belongs to the LysR transcriptional regulatory family.</text>
</comment>
<name>A0A6L8W7Y1_9PROT</name>
<dbReference type="PANTHER" id="PTHR30126:SF94">
    <property type="entry name" value="LYSR FAMILY TRANSCRIPTIONAL REGULATOR"/>
    <property type="match status" value="1"/>
</dbReference>
<dbReference type="PANTHER" id="PTHR30126">
    <property type="entry name" value="HTH-TYPE TRANSCRIPTIONAL REGULATOR"/>
    <property type="match status" value="1"/>
</dbReference>
<dbReference type="Gene3D" id="3.40.190.290">
    <property type="match status" value="1"/>
</dbReference>
<dbReference type="Gene3D" id="1.10.10.10">
    <property type="entry name" value="Winged helix-like DNA-binding domain superfamily/Winged helix DNA-binding domain"/>
    <property type="match status" value="1"/>
</dbReference>
<keyword evidence="2" id="KW-0805">Transcription regulation</keyword>
<dbReference type="Pfam" id="PF03466">
    <property type="entry name" value="LysR_substrate"/>
    <property type="match status" value="1"/>
</dbReference>
<feature type="domain" description="HTH lysR-type" evidence="5">
    <location>
        <begin position="1"/>
        <end position="58"/>
    </location>
</feature>
<dbReference type="InterPro" id="IPR000847">
    <property type="entry name" value="LysR_HTH_N"/>
</dbReference>